<evidence type="ECO:0008006" key="4">
    <source>
        <dbReference type="Google" id="ProtNLM"/>
    </source>
</evidence>
<reference evidence="2 3" key="1">
    <citation type="submission" date="2016-11" db="EMBL/GenBank/DDBJ databases">
        <authorList>
            <person name="Jaros S."/>
            <person name="Januszkiewicz K."/>
            <person name="Wedrychowicz H."/>
        </authorList>
    </citation>
    <scope>NUCLEOTIDE SEQUENCE [LARGE SCALE GENOMIC DNA]</scope>
    <source>
        <strain evidence="2 3">DSM 9705</strain>
    </source>
</reference>
<accession>A0A1M5SIY8</accession>
<proteinExistence type="predicted"/>
<dbReference type="SUPFAM" id="SSF52096">
    <property type="entry name" value="ClpP/crotonase"/>
    <property type="match status" value="1"/>
</dbReference>
<dbReference type="EMBL" id="FQXS01000001">
    <property type="protein sequence ID" value="SHH38459.1"/>
    <property type="molecule type" value="Genomic_DNA"/>
</dbReference>
<dbReference type="OrthoDB" id="8581915at2"/>
<evidence type="ECO:0000256" key="1">
    <source>
        <dbReference type="SAM" id="SignalP"/>
    </source>
</evidence>
<organism evidence="2 3">
    <name type="scientific">Desulfofustis glycolicus DSM 9705</name>
    <dbReference type="NCBI Taxonomy" id="1121409"/>
    <lineage>
        <taxon>Bacteria</taxon>
        <taxon>Pseudomonadati</taxon>
        <taxon>Thermodesulfobacteriota</taxon>
        <taxon>Desulfobulbia</taxon>
        <taxon>Desulfobulbales</taxon>
        <taxon>Desulfocapsaceae</taxon>
        <taxon>Desulfofustis</taxon>
    </lineage>
</organism>
<dbReference type="Proteomes" id="UP000184139">
    <property type="component" value="Unassembled WGS sequence"/>
</dbReference>
<dbReference type="Gene3D" id="3.90.226.10">
    <property type="entry name" value="2-enoyl-CoA Hydratase, Chain A, domain 1"/>
    <property type="match status" value="1"/>
</dbReference>
<dbReference type="AlphaFoldDB" id="A0A1M5SIY8"/>
<dbReference type="RefSeq" id="WP_073373110.1">
    <property type="nucleotide sequence ID" value="NZ_FQXS01000001.1"/>
</dbReference>
<feature type="signal peptide" evidence="1">
    <location>
        <begin position="1"/>
        <end position="23"/>
    </location>
</feature>
<sequence>MFQAICHCTISLFLLLAVSLNSAAAAHSETIRIEGTTLYFTGKIEQHTADDLFEQIKGKSIRKLVVSSSGGEVMAAMDIGLWMFENSIDIEIDRMCFSSCANYLFTAANHKTIPPGSVVAWHGDLRQLDVTPEVLAEKIREVAEESSAEAVGHLVESMLIYHQDGIRKQDAFFEVIGVNPDICSIGVEYGAEDFFILSVADMASFGVDDIAAAADYLQTDLSEFNRYVPVAAVKLDAGLQPAD</sequence>
<gene>
    <name evidence="2" type="ORF">SAMN02745124_00378</name>
</gene>
<evidence type="ECO:0000313" key="3">
    <source>
        <dbReference type="Proteomes" id="UP000184139"/>
    </source>
</evidence>
<keyword evidence="1" id="KW-0732">Signal</keyword>
<evidence type="ECO:0000313" key="2">
    <source>
        <dbReference type="EMBL" id="SHH38459.1"/>
    </source>
</evidence>
<name>A0A1M5SIY8_9BACT</name>
<protein>
    <recommendedName>
        <fullName evidence="4">ATP-dependent protease ClpP, protease subunit</fullName>
    </recommendedName>
</protein>
<feature type="chain" id="PRO_5012025219" description="ATP-dependent protease ClpP, protease subunit" evidence="1">
    <location>
        <begin position="24"/>
        <end position="243"/>
    </location>
</feature>
<keyword evidence="3" id="KW-1185">Reference proteome</keyword>
<dbReference type="InterPro" id="IPR029045">
    <property type="entry name" value="ClpP/crotonase-like_dom_sf"/>
</dbReference>